<protein>
    <submittedName>
        <fullName evidence="2">Uncharacterized protein</fullName>
    </submittedName>
</protein>
<keyword evidence="3" id="KW-1185">Reference proteome</keyword>
<dbReference type="Proteomes" id="UP000192980">
    <property type="component" value="Unassembled WGS sequence"/>
</dbReference>
<reference evidence="2 3" key="1">
    <citation type="submission" date="2017-04" db="EMBL/GenBank/DDBJ databases">
        <authorList>
            <person name="Afonso C.L."/>
            <person name="Miller P.J."/>
            <person name="Scott M.A."/>
            <person name="Spackman E."/>
            <person name="Goraichik I."/>
            <person name="Dimitrov K.M."/>
            <person name="Suarez D.L."/>
            <person name="Swayne D.E."/>
        </authorList>
    </citation>
    <scope>NUCLEOTIDE SEQUENCE [LARGE SCALE GENOMIC DNA]</scope>
    <source>
        <strain evidence="2 3">DSM 22418</strain>
    </source>
</reference>
<evidence type="ECO:0000313" key="2">
    <source>
        <dbReference type="EMBL" id="SMG41345.1"/>
    </source>
</evidence>
<evidence type="ECO:0000256" key="1">
    <source>
        <dbReference type="SAM" id="Phobius"/>
    </source>
</evidence>
<dbReference type="AlphaFoldDB" id="A0A1X7KL06"/>
<accession>A0A1X7KL06</accession>
<feature type="transmembrane region" description="Helical" evidence="1">
    <location>
        <begin position="252"/>
        <end position="279"/>
    </location>
</feature>
<proteinExistence type="predicted"/>
<feature type="transmembrane region" description="Helical" evidence="1">
    <location>
        <begin position="205"/>
        <end position="232"/>
    </location>
</feature>
<feature type="transmembrane region" description="Helical" evidence="1">
    <location>
        <begin position="34"/>
        <end position="52"/>
    </location>
</feature>
<keyword evidence="1" id="KW-0472">Membrane</keyword>
<feature type="transmembrane region" description="Helical" evidence="1">
    <location>
        <begin position="158"/>
        <end position="178"/>
    </location>
</feature>
<evidence type="ECO:0000313" key="3">
    <source>
        <dbReference type="Proteomes" id="UP000192980"/>
    </source>
</evidence>
<dbReference type="RefSeq" id="WP_085473692.1">
    <property type="nucleotide sequence ID" value="NZ_FXAU01000005.1"/>
</dbReference>
<dbReference type="OrthoDB" id="700024at2"/>
<dbReference type="STRING" id="561061.SAMN05660862_2985"/>
<name>A0A1X7KL06_9SPHI</name>
<dbReference type="EMBL" id="FXAU01000005">
    <property type="protein sequence ID" value="SMG41345.1"/>
    <property type="molecule type" value="Genomic_DNA"/>
</dbReference>
<keyword evidence="1" id="KW-1133">Transmembrane helix</keyword>
<gene>
    <name evidence="2" type="ORF">SAMN05660862_2985</name>
</gene>
<sequence length="305" mass="34378">MGINFNFKRERKLGDIVQDFINLLRLVLGHFLRTIIRLSIIPLCGMLLLIYYGTTKINLTAKESWTSQLDILFVGIGILIVLLVVSMVFFGLAIEYFILLKNRKALDFGSRDVLSAFKGAIGKYLRFLPIAIIALIILAIPLFIAMGLLVFIPLVGSFAAGILASFVGVWFFCAFMFYREGYMTGTGAIPQTFPILKKKIFDYSVASYLVSFVFQILLMMLMLMPSILLAVIAYNTIGFEQTFFDSLFGRMLVSVGGTIVILLYIVYYMFSVLVSGIIYETAKEIRYGEDIYEQIANLGKEEHAH</sequence>
<feature type="transmembrane region" description="Helical" evidence="1">
    <location>
        <begin position="127"/>
        <end position="152"/>
    </location>
</feature>
<keyword evidence="1" id="KW-0812">Transmembrane</keyword>
<feature type="transmembrane region" description="Helical" evidence="1">
    <location>
        <begin position="72"/>
        <end position="98"/>
    </location>
</feature>
<organism evidence="2 3">
    <name type="scientific">Sphingobacterium psychroaquaticum</name>
    <dbReference type="NCBI Taxonomy" id="561061"/>
    <lineage>
        <taxon>Bacteria</taxon>
        <taxon>Pseudomonadati</taxon>
        <taxon>Bacteroidota</taxon>
        <taxon>Sphingobacteriia</taxon>
        <taxon>Sphingobacteriales</taxon>
        <taxon>Sphingobacteriaceae</taxon>
        <taxon>Sphingobacterium</taxon>
    </lineage>
</organism>